<evidence type="ECO:0000313" key="2">
    <source>
        <dbReference type="Proteomes" id="UP001234178"/>
    </source>
</evidence>
<reference evidence="1 2" key="1">
    <citation type="journal article" date="2023" name="Nucleic Acids Res.">
        <title>The hologenome of Daphnia magna reveals possible DNA methylation and microbiome-mediated evolution of the host genome.</title>
        <authorList>
            <person name="Chaturvedi A."/>
            <person name="Li X."/>
            <person name="Dhandapani V."/>
            <person name="Marshall H."/>
            <person name="Kissane S."/>
            <person name="Cuenca-Cambronero M."/>
            <person name="Asole G."/>
            <person name="Calvet F."/>
            <person name="Ruiz-Romero M."/>
            <person name="Marangio P."/>
            <person name="Guigo R."/>
            <person name="Rago D."/>
            <person name="Mirbahai L."/>
            <person name="Eastwood N."/>
            <person name="Colbourne J.K."/>
            <person name="Zhou J."/>
            <person name="Mallon E."/>
            <person name="Orsini L."/>
        </authorList>
    </citation>
    <scope>NUCLEOTIDE SEQUENCE [LARGE SCALE GENOMIC DNA]</scope>
    <source>
        <strain evidence="1">LRV0_1</strain>
    </source>
</reference>
<gene>
    <name evidence="1" type="ORF">OUZ56_030742</name>
</gene>
<proteinExistence type="predicted"/>
<dbReference type="EMBL" id="JAOYFB010000005">
    <property type="protein sequence ID" value="KAK4015770.1"/>
    <property type="molecule type" value="Genomic_DNA"/>
</dbReference>
<accession>A0ABQ9ZS66</accession>
<dbReference type="Proteomes" id="UP001234178">
    <property type="component" value="Unassembled WGS sequence"/>
</dbReference>
<keyword evidence="2" id="KW-1185">Reference proteome</keyword>
<protein>
    <submittedName>
        <fullName evidence="1">Uncharacterized protein</fullName>
    </submittedName>
</protein>
<organism evidence="1 2">
    <name type="scientific">Daphnia magna</name>
    <dbReference type="NCBI Taxonomy" id="35525"/>
    <lineage>
        <taxon>Eukaryota</taxon>
        <taxon>Metazoa</taxon>
        <taxon>Ecdysozoa</taxon>
        <taxon>Arthropoda</taxon>
        <taxon>Crustacea</taxon>
        <taxon>Branchiopoda</taxon>
        <taxon>Diplostraca</taxon>
        <taxon>Cladocera</taxon>
        <taxon>Anomopoda</taxon>
        <taxon>Daphniidae</taxon>
        <taxon>Daphnia</taxon>
    </lineage>
</organism>
<comment type="caution">
    <text evidence="1">The sequence shown here is derived from an EMBL/GenBank/DDBJ whole genome shotgun (WGS) entry which is preliminary data.</text>
</comment>
<evidence type="ECO:0000313" key="1">
    <source>
        <dbReference type="EMBL" id="KAK4015770.1"/>
    </source>
</evidence>
<sequence length="69" mass="7845">MKKRITKLNCGSHPDVWKQNGDAVLFASPSFREIDQCITSSLPSCMREFGSSFPRLTHTRMDCVQIQGR</sequence>
<name>A0ABQ9ZS66_9CRUS</name>